<evidence type="ECO:0000313" key="2">
    <source>
        <dbReference type="EMBL" id="TQF01990.1"/>
    </source>
</evidence>
<proteinExistence type="predicted"/>
<protein>
    <submittedName>
        <fullName evidence="2">Uncharacterized protein</fullName>
    </submittedName>
</protein>
<dbReference type="OrthoDB" id="4351212at2"/>
<dbReference type="AlphaFoldDB" id="A0A540VZ08"/>
<dbReference type="RefSeq" id="WP_141632706.1">
    <property type="nucleotide sequence ID" value="NZ_VIGB01000003.1"/>
</dbReference>
<feature type="region of interest" description="Disordered" evidence="1">
    <location>
        <begin position="227"/>
        <end position="248"/>
    </location>
</feature>
<feature type="region of interest" description="Disordered" evidence="1">
    <location>
        <begin position="325"/>
        <end position="354"/>
    </location>
</feature>
<keyword evidence="3" id="KW-1185">Reference proteome</keyword>
<evidence type="ECO:0000256" key="1">
    <source>
        <dbReference type="SAM" id="MobiDB-lite"/>
    </source>
</evidence>
<sequence length="354" mass="39543">MAGQEREWAGEVQLMVPVEIHVPDMDWVTFEQWFRTVRCPRCQSATGLTLRAKDRKAYLICPEDGLGFSDPGVNAASVRQTYAIYQAGVPADRPLIPVHRGDPVVVSMLPRLEEDRTPQPANDVQSELRDWSWEFGITSHVTDAPFMAAMTWARRLVTWAIPHDGETFERIYGSDIASPPHEAHMIMLALGLALHDAAFDAKLGDGLEYLKLADAMECLRPGDDAAGGRRRRLRQTRPCGTHTGSDRPLGTLRLTDAARLEQCDDSDWERWCDGAQRVLNEHLRAIHDWRIATQDVLSTRPGVLWERNNCVEFADDDASWYTPNSWQDEAVDDGIPKVQPSSDLADGVGADSSG</sequence>
<comment type="caution">
    <text evidence="2">The sequence shown here is derived from an EMBL/GenBank/DDBJ whole genome shotgun (WGS) entry which is preliminary data.</text>
</comment>
<dbReference type="EMBL" id="VIGB01000003">
    <property type="protein sequence ID" value="TQF01990.1"/>
    <property type="molecule type" value="Genomic_DNA"/>
</dbReference>
<reference evidence="2 3" key="1">
    <citation type="submission" date="2019-06" db="EMBL/GenBank/DDBJ databases">
        <title>Description of Kitasatospora acidophila sp. nov. isolated from pine grove soil, and reclassification of Streptomyces novaecaesareae to Kitasatospora novaeceasareae comb. nov.</title>
        <authorList>
            <person name="Kim M.J."/>
        </authorList>
    </citation>
    <scope>NUCLEOTIDE SEQUENCE [LARGE SCALE GENOMIC DNA]</scope>
    <source>
        <strain evidence="2 3">MMS16-CNU292</strain>
    </source>
</reference>
<accession>A0A540VZ08</accession>
<evidence type="ECO:0000313" key="3">
    <source>
        <dbReference type="Proteomes" id="UP000319103"/>
    </source>
</evidence>
<gene>
    <name evidence="2" type="ORF">E6W39_06515</name>
</gene>
<name>A0A540VZ08_9ACTN</name>
<dbReference type="Proteomes" id="UP000319103">
    <property type="component" value="Unassembled WGS sequence"/>
</dbReference>
<organism evidence="2 3">
    <name type="scientific">Kitasatospora acidiphila</name>
    <dbReference type="NCBI Taxonomy" id="2567942"/>
    <lineage>
        <taxon>Bacteria</taxon>
        <taxon>Bacillati</taxon>
        <taxon>Actinomycetota</taxon>
        <taxon>Actinomycetes</taxon>
        <taxon>Kitasatosporales</taxon>
        <taxon>Streptomycetaceae</taxon>
        <taxon>Kitasatospora</taxon>
    </lineage>
</organism>